<comment type="caution">
    <text evidence="4">The sequence shown here is derived from an EMBL/GenBank/DDBJ whole genome shotgun (WGS) entry which is preliminary data.</text>
</comment>
<gene>
    <name evidence="4" type="ORF">G4L40_12550</name>
</gene>
<dbReference type="InterPro" id="IPR001789">
    <property type="entry name" value="Sig_transdc_resp-reg_receiver"/>
</dbReference>
<protein>
    <submittedName>
        <fullName evidence="4">Response regulator</fullName>
    </submittedName>
</protein>
<dbReference type="RefSeq" id="WP_166237547.1">
    <property type="nucleotide sequence ID" value="NZ_JAAJBV010000013.1"/>
</dbReference>
<proteinExistence type="predicted"/>
<evidence type="ECO:0000256" key="1">
    <source>
        <dbReference type="ARBA" id="ARBA00022553"/>
    </source>
</evidence>
<evidence type="ECO:0000259" key="3">
    <source>
        <dbReference type="PROSITE" id="PS50110"/>
    </source>
</evidence>
<dbReference type="Pfam" id="PF00072">
    <property type="entry name" value="Response_reg"/>
    <property type="match status" value="1"/>
</dbReference>
<dbReference type="Gene3D" id="3.40.50.2300">
    <property type="match status" value="1"/>
</dbReference>
<evidence type="ECO:0000313" key="4">
    <source>
        <dbReference type="EMBL" id="NHM05533.1"/>
    </source>
</evidence>
<dbReference type="Proteomes" id="UP000761423">
    <property type="component" value="Unassembled WGS sequence"/>
</dbReference>
<keyword evidence="5" id="KW-1185">Reference proteome</keyword>
<sequence length="120" mass="13727">MTKVLIIDDEVNLRETIAEMLSYVGYHICLAQDGIHGLQKVIEFEPDIIICDVMMPELDGYGFMERHKSSSHAHIPVILLTAKVEQKDEEYGLSLGVKAYIRKPFTFKDLQEQIAQHLPK</sequence>
<dbReference type="SMART" id="SM00448">
    <property type="entry name" value="REC"/>
    <property type="match status" value="1"/>
</dbReference>
<dbReference type="InterPro" id="IPR050595">
    <property type="entry name" value="Bact_response_regulator"/>
</dbReference>
<keyword evidence="1 2" id="KW-0597">Phosphoprotein</keyword>
<dbReference type="PANTHER" id="PTHR44591">
    <property type="entry name" value="STRESS RESPONSE REGULATOR PROTEIN 1"/>
    <property type="match status" value="1"/>
</dbReference>
<evidence type="ECO:0000256" key="2">
    <source>
        <dbReference type="PROSITE-ProRule" id="PRU00169"/>
    </source>
</evidence>
<accession>A0ABX0IGM6</accession>
<feature type="modified residue" description="4-aspartylphosphate" evidence="2">
    <location>
        <position position="52"/>
    </location>
</feature>
<dbReference type="InterPro" id="IPR011006">
    <property type="entry name" value="CheY-like_superfamily"/>
</dbReference>
<feature type="domain" description="Response regulatory" evidence="3">
    <location>
        <begin position="3"/>
        <end position="118"/>
    </location>
</feature>
<name>A0ABX0IGM6_9FLAO</name>
<evidence type="ECO:0000313" key="5">
    <source>
        <dbReference type="Proteomes" id="UP000761423"/>
    </source>
</evidence>
<organism evidence="4 5">
    <name type="scientific">Flavobacterium celericrescens</name>
    <dbReference type="NCBI Taxonomy" id="2709780"/>
    <lineage>
        <taxon>Bacteria</taxon>
        <taxon>Pseudomonadati</taxon>
        <taxon>Bacteroidota</taxon>
        <taxon>Flavobacteriia</taxon>
        <taxon>Flavobacteriales</taxon>
        <taxon>Flavobacteriaceae</taxon>
        <taxon>Flavobacterium</taxon>
    </lineage>
</organism>
<dbReference type="EMBL" id="JAAJBV010000013">
    <property type="protein sequence ID" value="NHM05533.1"/>
    <property type="molecule type" value="Genomic_DNA"/>
</dbReference>
<dbReference type="PANTHER" id="PTHR44591:SF3">
    <property type="entry name" value="RESPONSE REGULATORY DOMAIN-CONTAINING PROTEIN"/>
    <property type="match status" value="1"/>
</dbReference>
<dbReference type="PROSITE" id="PS50110">
    <property type="entry name" value="RESPONSE_REGULATORY"/>
    <property type="match status" value="1"/>
</dbReference>
<reference evidence="4 5" key="1">
    <citation type="submission" date="2020-02" db="EMBL/GenBank/DDBJ databases">
        <authorList>
            <person name="Chen W.-M."/>
        </authorList>
    </citation>
    <scope>NUCLEOTIDE SEQUENCE [LARGE SCALE GENOMIC DNA]</scope>
    <source>
        <strain evidence="4 5">TWA-26</strain>
    </source>
</reference>
<dbReference type="SUPFAM" id="SSF52172">
    <property type="entry name" value="CheY-like"/>
    <property type="match status" value="1"/>
</dbReference>